<dbReference type="GO" id="GO:0008380">
    <property type="term" value="P:RNA splicing"/>
    <property type="evidence" value="ECO:0007669"/>
    <property type="project" value="UniProtKB-KW"/>
</dbReference>
<keyword evidence="5" id="KW-0539">Nucleus</keyword>
<evidence type="ECO:0008006" key="10">
    <source>
        <dbReference type="Google" id="ProtNLM"/>
    </source>
</evidence>
<evidence type="ECO:0000256" key="4">
    <source>
        <dbReference type="ARBA" id="ARBA00023187"/>
    </source>
</evidence>
<dbReference type="InterPro" id="IPR033757">
    <property type="entry name" value="WTAP"/>
</dbReference>
<accession>A0A835N843</accession>
<dbReference type="PANTHER" id="PTHR15217">
    <property type="entry name" value="WILMS' TUMOR 1-ASSOCIATING PROTEIN"/>
    <property type="match status" value="1"/>
</dbReference>
<dbReference type="AlphaFoldDB" id="A0A835N843"/>
<comment type="caution">
    <text evidence="8">The sequence shown here is derived from an EMBL/GenBank/DDBJ whole genome shotgun (WGS) entry which is preliminary data.</text>
</comment>
<organism evidence="8 9">
    <name type="scientific">Salix dunnii</name>
    <dbReference type="NCBI Taxonomy" id="1413687"/>
    <lineage>
        <taxon>Eukaryota</taxon>
        <taxon>Viridiplantae</taxon>
        <taxon>Streptophyta</taxon>
        <taxon>Embryophyta</taxon>
        <taxon>Tracheophyta</taxon>
        <taxon>Spermatophyta</taxon>
        <taxon>Magnoliopsida</taxon>
        <taxon>eudicotyledons</taxon>
        <taxon>Gunneridae</taxon>
        <taxon>Pentapetalae</taxon>
        <taxon>rosids</taxon>
        <taxon>fabids</taxon>
        <taxon>Malpighiales</taxon>
        <taxon>Salicaceae</taxon>
        <taxon>Saliceae</taxon>
        <taxon>Salix</taxon>
    </lineage>
</organism>
<evidence type="ECO:0000313" key="8">
    <source>
        <dbReference type="EMBL" id="KAF9688152.1"/>
    </source>
</evidence>
<reference evidence="8 9" key="1">
    <citation type="submission" date="2020-10" db="EMBL/GenBank/DDBJ databases">
        <title>Plant Genome Project.</title>
        <authorList>
            <person name="Zhang R.-G."/>
        </authorList>
    </citation>
    <scope>NUCLEOTIDE SEQUENCE [LARGE SCALE GENOMIC DNA]</scope>
    <source>
        <strain evidence="8">FAFU-HL-1</strain>
        <tissue evidence="8">Leaf</tissue>
    </source>
</reference>
<keyword evidence="9" id="KW-1185">Reference proteome</keyword>
<dbReference type="OrthoDB" id="3366661at2759"/>
<evidence type="ECO:0000256" key="1">
    <source>
        <dbReference type="ARBA" id="ARBA00004123"/>
    </source>
</evidence>
<dbReference type="GO" id="GO:0000381">
    <property type="term" value="P:regulation of alternative mRNA splicing, via spliceosome"/>
    <property type="evidence" value="ECO:0007669"/>
    <property type="project" value="InterPro"/>
</dbReference>
<proteinExistence type="inferred from homology"/>
<feature type="coiled-coil region" evidence="6">
    <location>
        <begin position="345"/>
        <end position="372"/>
    </location>
</feature>
<evidence type="ECO:0000256" key="2">
    <source>
        <dbReference type="ARBA" id="ARBA00010313"/>
    </source>
</evidence>
<protein>
    <recommendedName>
        <fullName evidence="10">FKBP12-interacting protein of 37 kDa</fullName>
    </recommendedName>
</protein>
<sequence length="395" mass="44858">MASHNHLDVDDDDFGGDFPGSHNTRRSGNKRSFGDLEDDEDDIFSSKKGNSKVEETAMILSLRESLETCKSSLATCQACIAHPIISYIELEAAKSEIHKWRSAFENESSIPAGASLEPKLVINYLQTLKSSEELLREQLEKAKKKEAAFIVTFAKREQEIAELKSAVRDLKAQLKPPSMQGGLDKDLMFAAVIPFNLLLLSYLNVEFIKGYKGLIARRLLLDPAIHEEFTRLKNLVEEKDKKVKELQDNIAAVNFTPQSKMGKMLMAKCRTLQEENEEIGNQAAEGKIHELAMKLALQKSQNTELRSHFEGLYEHMEGLTNDVEKSNETVIISNLFFYYLKFKVVLLLQEKLEEKDQELKRLKLQLQQKTYVEEKTDPCPNITASTDELKEAEVN</sequence>
<evidence type="ECO:0000256" key="7">
    <source>
        <dbReference type="SAM" id="MobiDB-lite"/>
    </source>
</evidence>
<dbReference type="EMBL" id="JADGMS010000002">
    <property type="protein sequence ID" value="KAF9688152.1"/>
    <property type="molecule type" value="Genomic_DNA"/>
</dbReference>
<dbReference type="PANTHER" id="PTHR15217:SF0">
    <property type="entry name" value="PRE-MRNA-SPLICING REGULATOR WTAP"/>
    <property type="match status" value="1"/>
</dbReference>
<gene>
    <name evidence="8" type="ORF">SADUNF_Sadunf02G0167400</name>
</gene>
<comment type="subcellular location">
    <subcellularLocation>
        <location evidence="1">Nucleus</location>
    </subcellularLocation>
</comment>
<evidence type="ECO:0000256" key="3">
    <source>
        <dbReference type="ARBA" id="ARBA00022664"/>
    </source>
</evidence>
<dbReference type="GO" id="GO:0006397">
    <property type="term" value="P:mRNA processing"/>
    <property type="evidence" value="ECO:0007669"/>
    <property type="project" value="UniProtKB-KW"/>
</dbReference>
<keyword evidence="6" id="KW-0175">Coiled coil</keyword>
<keyword evidence="3" id="KW-0507">mRNA processing</keyword>
<name>A0A835N843_9ROSI</name>
<dbReference type="GO" id="GO:0005634">
    <property type="term" value="C:nucleus"/>
    <property type="evidence" value="ECO:0007669"/>
    <property type="project" value="UniProtKB-SubCell"/>
</dbReference>
<dbReference type="Pfam" id="PF17098">
    <property type="entry name" value="Wtap"/>
    <property type="match status" value="1"/>
</dbReference>
<evidence type="ECO:0000313" key="9">
    <source>
        <dbReference type="Proteomes" id="UP000657918"/>
    </source>
</evidence>
<comment type="similarity">
    <text evidence="2">Belongs to the fl(2)d family.</text>
</comment>
<dbReference type="Proteomes" id="UP000657918">
    <property type="component" value="Unassembled WGS sequence"/>
</dbReference>
<keyword evidence="4" id="KW-0508">mRNA splicing</keyword>
<evidence type="ECO:0000256" key="5">
    <source>
        <dbReference type="ARBA" id="ARBA00023242"/>
    </source>
</evidence>
<feature type="coiled-coil region" evidence="6">
    <location>
        <begin position="125"/>
        <end position="173"/>
    </location>
</feature>
<evidence type="ECO:0000256" key="6">
    <source>
        <dbReference type="SAM" id="Coils"/>
    </source>
</evidence>
<dbReference type="GO" id="GO:0016556">
    <property type="term" value="P:mRNA modification"/>
    <property type="evidence" value="ECO:0007669"/>
    <property type="project" value="InterPro"/>
</dbReference>
<feature type="region of interest" description="Disordered" evidence="7">
    <location>
        <begin position="1"/>
        <end position="48"/>
    </location>
</feature>